<dbReference type="EMBL" id="CAFBMO010000067">
    <property type="protein sequence ID" value="CAB4914280.1"/>
    <property type="molecule type" value="Genomic_DNA"/>
</dbReference>
<evidence type="ECO:0000256" key="3">
    <source>
        <dbReference type="ARBA" id="ARBA00023064"/>
    </source>
</evidence>
<dbReference type="InterPro" id="IPR008927">
    <property type="entry name" value="6-PGluconate_DH-like_C_sf"/>
</dbReference>
<dbReference type="EMBL" id="CAEZVB010000054">
    <property type="protein sequence ID" value="CAB4624588.1"/>
    <property type="molecule type" value="Genomic_DNA"/>
</dbReference>
<sequence>MTTANPVTLGMVGLGRMGANLVRRSMRDGHSCVVFDQSPESVAALVAEGATGANDLAALVAALPTPRAVWVMVPAGHITESVITELIALLEPGDCLIDGGNSYYRDDIHHAQRCQAKGIDFLDVGTSGGVWGLERGYCLMIGGPKSSVNRLHGLWDTISPGVEAAERTEGRTGQPTEQERGWLHCGPSGAGHFVKMVHNGIEYGLMAAYAEGLNILKHANAGQASRAADAETAPMANPEYYQYDLDIPAITELWRRGSVVGSWLLDLTALALSKSPNLDEFNGRVSDSGEGRWTAIAAIDEGVPTPVLTAALHERFFSQGTSLFADKVLSAMRKEFGGHVEKKAD</sequence>
<dbReference type="SUPFAM" id="SSF48179">
    <property type="entry name" value="6-phosphogluconate dehydrogenase C-terminal domain-like"/>
    <property type="match status" value="1"/>
</dbReference>
<dbReference type="PANTHER" id="PTHR11811">
    <property type="entry name" value="6-PHOSPHOGLUCONATE DEHYDROGENASE"/>
    <property type="match status" value="1"/>
</dbReference>
<feature type="domain" description="6-phosphogluconate dehydrogenase C-terminal" evidence="4">
    <location>
        <begin position="191"/>
        <end position="343"/>
    </location>
</feature>
<dbReference type="GO" id="GO:0019521">
    <property type="term" value="P:D-gluconate metabolic process"/>
    <property type="evidence" value="ECO:0007669"/>
    <property type="project" value="UniProtKB-KW"/>
</dbReference>
<dbReference type="Gene3D" id="3.40.50.720">
    <property type="entry name" value="NAD(P)-binding Rossmann-like Domain"/>
    <property type="match status" value="1"/>
</dbReference>
<evidence type="ECO:0000259" key="4">
    <source>
        <dbReference type="SMART" id="SM01350"/>
    </source>
</evidence>
<evidence type="ECO:0000256" key="1">
    <source>
        <dbReference type="ARBA" id="ARBA00008419"/>
    </source>
</evidence>
<name>A0A6J6IJI6_9ZZZZ</name>
<dbReference type="GO" id="GO:0050661">
    <property type="term" value="F:NADP binding"/>
    <property type="evidence" value="ECO:0007669"/>
    <property type="project" value="InterPro"/>
</dbReference>
<dbReference type="Pfam" id="PF03446">
    <property type="entry name" value="NAD_binding_2"/>
    <property type="match status" value="1"/>
</dbReference>
<proteinExistence type="inferred from homology"/>
<dbReference type="Pfam" id="PF00393">
    <property type="entry name" value="6PGD"/>
    <property type="match status" value="1"/>
</dbReference>
<protein>
    <submittedName>
        <fullName evidence="5">Unannotated protein</fullName>
    </submittedName>
</protein>
<dbReference type="NCBIfam" id="TIGR00872">
    <property type="entry name" value="gnd_rel"/>
    <property type="match status" value="1"/>
</dbReference>
<dbReference type="InterPro" id="IPR013328">
    <property type="entry name" value="6PGD_dom2"/>
</dbReference>
<accession>A0A6J6IJI6</accession>
<organism evidence="5">
    <name type="scientific">freshwater metagenome</name>
    <dbReference type="NCBI Taxonomy" id="449393"/>
    <lineage>
        <taxon>unclassified sequences</taxon>
        <taxon>metagenomes</taxon>
        <taxon>ecological metagenomes</taxon>
    </lineage>
</organism>
<comment type="similarity">
    <text evidence="1">Belongs to the 6-phosphogluconate dehydrogenase family.</text>
</comment>
<dbReference type="InterPro" id="IPR036291">
    <property type="entry name" value="NAD(P)-bd_dom_sf"/>
</dbReference>
<evidence type="ECO:0000256" key="2">
    <source>
        <dbReference type="ARBA" id="ARBA00023002"/>
    </source>
</evidence>
<dbReference type="InterPro" id="IPR004849">
    <property type="entry name" value="6DGDH_YqeC"/>
</dbReference>
<dbReference type="AlphaFoldDB" id="A0A6J6IJI6"/>
<keyword evidence="2" id="KW-0560">Oxidoreductase</keyword>
<dbReference type="InterPro" id="IPR006114">
    <property type="entry name" value="6PGDH_C"/>
</dbReference>
<dbReference type="InterPro" id="IPR006115">
    <property type="entry name" value="6PGDH_NADP-bd"/>
</dbReference>
<evidence type="ECO:0000313" key="6">
    <source>
        <dbReference type="EMBL" id="CAB4914280.1"/>
    </source>
</evidence>
<dbReference type="GO" id="GO:0004616">
    <property type="term" value="F:phosphogluconate dehydrogenase (decarboxylating) activity"/>
    <property type="evidence" value="ECO:0007669"/>
    <property type="project" value="InterPro"/>
</dbReference>
<dbReference type="Gene3D" id="1.10.1040.10">
    <property type="entry name" value="N-(1-d-carboxylethyl)-l-norvaline Dehydrogenase, domain 2"/>
    <property type="match status" value="1"/>
</dbReference>
<dbReference type="NCBIfam" id="NF007161">
    <property type="entry name" value="PRK09599.1"/>
    <property type="match status" value="1"/>
</dbReference>
<dbReference type="InterPro" id="IPR006183">
    <property type="entry name" value="Pgluconate_DH"/>
</dbReference>
<evidence type="ECO:0000313" key="5">
    <source>
        <dbReference type="EMBL" id="CAB4624588.1"/>
    </source>
</evidence>
<dbReference type="GO" id="GO:0006098">
    <property type="term" value="P:pentose-phosphate shunt"/>
    <property type="evidence" value="ECO:0007669"/>
    <property type="project" value="InterPro"/>
</dbReference>
<keyword evidence="3" id="KW-0311">Gluconate utilization</keyword>
<gene>
    <name evidence="5" type="ORF">UFOPK1908_01089</name>
    <name evidence="6" type="ORF">UFOPK3576_01330</name>
</gene>
<dbReference type="SUPFAM" id="SSF51735">
    <property type="entry name" value="NAD(P)-binding Rossmann-fold domains"/>
    <property type="match status" value="1"/>
</dbReference>
<dbReference type="SMART" id="SM01350">
    <property type="entry name" value="6PGD"/>
    <property type="match status" value="1"/>
</dbReference>
<reference evidence="5" key="1">
    <citation type="submission" date="2020-05" db="EMBL/GenBank/DDBJ databases">
        <authorList>
            <person name="Chiriac C."/>
            <person name="Salcher M."/>
            <person name="Ghai R."/>
            <person name="Kavagutti S V."/>
        </authorList>
    </citation>
    <scope>NUCLEOTIDE SEQUENCE</scope>
</reference>
<dbReference type="PRINTS" id="PR00076">
    <property type="entry name" value="6PGDHDRGNASE"/>
</dbReference>